<evidence type="ECO:0000313" key="2">
    <source>
        <dbReference type="Proteomes" id="UP000799539"/>
    </source>
</evidence>
<dbReference type="AlphaFoldDB" id="A0A6A6FJ98"/>
<dbReference type="Proteomes" id="UP000799539">
    <property type="component" value="Unassembled WGS sequence"/>
</dbReference>
<evidence type="ECO:0000313" key="1">
    <source>
        <dbReference type="EMBL" id="KAF2213483.1"/>
    </source>
</evidence>
<reference evidence="1" key="1">
    <citation type="journal article" date="2020" name="Stud. Mycol.">
        <title>101 Dothideomycetes genomes: a test case for predicting lifestyles and emergence of pathogens.</title>
        <authorList>
            <person name="Haridas S."/>
            <person name="Albert R."/>
            <person name="Binder M."/>
            <person name="Bloem J."/>
            <person name="Labutti K."/>
            <person name="Salamov A."/>
            <person name="Andreopoulos B."/>
            <person name="Baker S."/>
            <person name="Barry K."/>
            <person name="Bills G."/>
            <person name="Bluhm B."/>
            <person name="Cannon C."/>
            <person name="Castanera R."/>
            <person name="Culley D."/>
            <person name="Daum C."/>
            <person name="Ezra D."/>
            <person name="Gonzalez J."/>
            <person name="Henrissat B."/>
            <person name="Kuo A."/>
            <person name="Liang C."/>
            <person name="Lipzen A."/>
            <person name="Lutzoni F."/>
            <person name="Magnuson J."/>
            <person name="Mondo S."/>
            <person name="Nolan M."/>
            <person name="Ohm R."/>
            <person name="Pangilinan J."/>
            <person name="Park H.-J."/>
            <person name="Ramirez L."/>
            <person name="Alfaro M."/>
            <person name="Sun H."/>
            <person name="Tritt A."/>
            <person name="Yoshinaga Y."/>
            <person name="Zwiers L.-H."/>
            <person name="Turgeon B."/>
            <person name="Goodwin S."/>
            <person name="Spatafora J."/>
            <person name="Crous P."/>
            <person name="Grigoriev I."/>
        </authorList>
    </citation>
    <scope>NUCLEOTIDE SEQUENCE</scope>
    <source>
        <strain evidence="1">SCOH1-5</strain>
    </source>
</reference>
<proteinExistence type="predicted"/>
<name>A0A6A6FJ98_9PEZI</name>
<gene>
    <name evidence="1" type="ORF">CERZMDRAFT_90462</name>
</gene>
<sequence length="165" mass="18979">MADLAGGASMSTDMVDTAPLPSVPNAIDDFMHQYMARYNDKNGQNMFKAVAKKVKTIMRDICEKADKQPIKVQCSSRAKKPEDLREKLEILDKRFKFRNAEHIKETDAAWDLAGVRVQVYFPDDAASVLWHLLYNQTQLRLLTDPQARDSARAPQYIDFERRKFP</sequence>
<feature type="non-terminal residue" evidence="1">
    <location>
        <position position="165"/>
    </location>
</feature>
<dbReference type="EMBL" id="ML992670">
    <property type="protein sequence ID" value="KAF2213483.1"/>
    <property type="molecule type" value="Genomic_DNA"/>
</dbReference>
<dbReference type="InterPro" id="IPR043519">
    <property type="entry name" value="NT_sf"/>
</dbReference>
<dbReference type="SUPFAM" id="SSF81301">
    <property type="entry name" value="Nucleotidyltransferase"/>
    <property type="match status" value="1"/>
</dbReference>
<dbReference type="OrthoDB" id="4719016at2759"/>
<keyword evidence="2" id="KW-1185">Reference proteome</keyword>
<organism evidence="1 2">
    <name type="scientific">Cercospora zeae-maydis SCOH1-5</name>
    <dbReference type="NCBI Taxonomy" id="717836"/>
    <lineage>
        <taxon>Eukaryota</taxon>
        <taxon>Fungi</taxon>
        <taxon>Dikarya</taxon>
        <taxon>Ascomycota</taxon>
        <taxon>Pezizomycotina</taxon>
        <taxon>Dothideomycetes</taxon>
        <taxon>Dothideomycetidae</taxon>
        <taxon>Mycosphaerellales</taxon>
        <taxon>Mycosphaerellaceae</taxon>
        <taxon>Cercospora</taxon>
    </lineage>
</organism>
<dbReference type="Gene3D" id="3.30.460.10">
    <property type="entry name" value="Beta Polymerase, domain 2"/>
    <property type="match status" value="1"/>
</dbReference>
<accession>A0A6A6FJ98</accession>
<protein>
    <submittedName>
        <fullName evidence="1">Uncharacterized protein</fullName>
    </submittedName>
</protein>